<comment type="subcellular location">
    <subcellularLocation>
        <location evidence="1">Golgi apparatus membrane</location>
        <topology evidence="1">Peripheral membrane protein</topology>
        <orientation evidence="1">Cytoplasmic side</orientation>
    </subcellularLocation>
</comment>
<protein>
    <submittedName>
        <fullName evidence="6">GPP34 family phosphoprotein</fullName>
    </submittedName>
</protein>
<dbReference type="InterPro" id="IPR008628">
    <property type="entry name" value="GPP34-like"/>
</dbReference>
<reference evidence="6 7" key="1">
    <citation type="submission" date="2021-04" db="EMBL/GenBank/DDBJ databases">
        <title>Paenibacillus sp. DLE-14 whole genome sequence.</title>
        <authorList>
            <person name="Ham Y.J."/>
        </authorList>
    </citation>
    <scope>NUCLEOTIDE SEQUENCE [LARGE SCALE GENOMIC DNA]</scope>
    <source>
        <strain evidence="6 7">DLE-14</strain>
    </source>
</reference>
<keyword evidence="7" id="KW-1185">Reference proteome</keyword>
<evidence type="ECO:0000256" key="2">
    <source>
        <dbReference type="ARBA" id="ARBA00023034"/>
    </source>
</evidence>
<evidence type="ECO:0000313" key="5">
    <source>
        <dbReference type="EMBL" id="MBP3961617.1"/>
    </source>
</evidence>
<comment type="caution">
    <text evidence="6">The sequence shown here is derived from an EMBL/GenBank/DDBJ whole genome shotgun (WGS) entry which is preliminary data.</text>
</comment>
<evidence type="ECO:0000313" key="7">
    <source>
        <dbReference type="Proteomes" id="UP000673394"/>
    </source>
</evidence>
<dbReference type="RefSeq" id="WP_210655177.1">
    <property type="nucleotide sequence ID" value="NZ_JAGKSP010000001.1"/>
</dbReference>
<name>A0ABS5CCJ8_9BACL</name>
<dbReference type="EMBL" id="JAGKSP010000001">
    <property type="protein sequence ID" value="MBP3961617.1"/>
    <property type="molecule type" value="Genomic_DNA"/>
</dbReference>
<keyword evidence="4" id="KW-0472">Membrane</keyword>
<sequence length="221" mass="25975">MNREYGLAERFAIAAADVPARGMYGLSRSYLEIYVVGAAIMELIMKDRLSVDPKGYLHVMDNESIGQSDSCSIRLEELIRNARKPKKLKGWIIYFYSYVKSRRAMFGPLTEALFDEEALTIKKKKFLYIFPYRRYFTTSEHKERIIRRLRAELLDDGPVSKETAVLAMLLETSKQLKRYFSRYEHSELKRAIAELHESQSEEWKHVLMMRRAMEEMESSYG</sequence>
<evidence type="ECO:0000256" key="4">
    <source>
        <dbReference type="ARBA" id="ARBA00023136"/>
    </source>
</evidence>
<keyword evidence="3" id="KW-0446">Lipid-binding</keyword>
<dbReference type="Pfam" id="PF05719">
    <property type="entry name" value="GPP34"/>
    <property type="match status" value="1"/>
</dbReference>
<dbReference type="InterPro" id="IPR038261">
    <property type="entry name" value="GPP34-like_sf"/>
</dbReference>
<evidence type="ECO:0000256" key="3">
    <source>
        <dbReference type="ARBA" id="ARBA00023121"/>
    </source>
</evidence>
<proteinExistence type="predicted"/>
<dbReference type="Proteomes" id="UP000673394">
    <property type="component" value="Unassembled WGS sequence"/>
</dbReference>
<gene>
    <name evidence="5" type="ORF">I8J30_02765</name>
    <name evidence="6" type="ORF">I8J30_13430</name>
</gene>
<accession>A0ABS5CCJ8</accession>
<keyword evidence="2" id="KW-0333">Golgi apparatus</keyword>
<organism evidence="6 7">
    <name type="scientific">Paenibacillus lignilyticus</name>
    <dbReference type="NCBI Taxonomy" id="1172615"/>
    <lineage>
        <taxon>Bacteria</taxon>
        <taxon>Bacillati</taxon>
        <taxon>Bacillota</taxon>
        <taxon>Bacilli</taxon>
        <taxon>Bacillales</taxon>
        <taxon>Paenibacillaceae</taxon>
        <taxon>Paenibacillus</taxon>
    </lineage>
</organism>
<dbReference type="Gene3D" id="1.10.3630.10">
    <property type="entry name" value="yeast vps74-n-term truncation variant domain like"/>
    <property type="match status" value="1"/>
</dbReference>
<evidence type="ECO:0000313" key="6">
    <source>
        <dbReference type="EMBL" id="MBP3963713.1"/>
    </source>
</evidence>
<dbReference type="EMBL" id="JAGKSP010000004">
    <property type="protein sequence ID" value="MBP3963713.1"/>
    <property type="molecule type" value="Genomic_DNA"/>
</dbReference>
<evidence type="ECO:0000256" key="1">
    <source>
        <dbReference type="ARBA" id="ARBA00004255"/>
    </source>
</evidence>